<reference evidence="15" key="1">
    <citation type="journal article" date="2019" name="Int. J. Syst. Evol. Microbiol.">
        <title>The Global Catalogue of Microorganisms (GCM) 10K type strain sequencing project: providing services to taxonomists for standard genome sequencing and annotation.</title>
        <authorList>
            <consortium name="The Broad Institute Genomics Platform"/>
            <consortium name="The Broad Institute Genome Sequencing Center for Infectious Disease"/>
            <person name="Wu L."/>
            <person name="Ma J."/>
        </authorList>
    </citation>
    <scope>NUCLEOTIDE SEQUENCE [LARGE SCALE GENOMIC DNA]</scope>
    <source>
        <strain evidence="15">KCTC 33576</strain>
    </source>
</reference>
<evidence type="ECO:0000259" key="13">
    <source>
        <dbReference type="PROSITE" id="PS51163"/>
    </source>
</evidence>
<comment type="catalytic activity">
    <reaction evidence="11">
        <text>L-threonine + hydrogencarbonate + ATP = L-threonylcarbamoyladenylate + diphosphate + H2O</text>
        <dbReference type="Rhea" id="RHEA:36407"/>
        <dbReference type="ChEBI" id="CHEBI:15377"/>
        <dbReference type="ChEBI" id="CHEBI:17544"/>
        <dbReference type="ChEBI" id="CHEBI:30616"/>
        <dbReference type="ChEBI" id="CHEBI:33019"/>
        <dbReference type="ChEBI" id="CHEBI:57926"/>
        <dbReference type="ChEBI" id="CHEBI:73682"/>
        <dbReference type="EC" id="2.7.7.87"/>
    </reaction>
</comment>
<dbReference type="PANTHER" id="PTHR17490:SF16">
    <property type="entry name" value="THREONYLCARBAMOYL-AMP SYNTHASE"/>
    <property type="match status" value="1"/>
</dbReference>
<dbReference type="GO" id="GO:0061710">
    <property type="term" value="F:L-threonylcarbamoyladenylate synthase"/>
    <property type="evidence" value="ECO:0007669"/>
    <property type="project" value="UniProtKB-EC"/>
</dbReference>
<dbReference type="EMBL" id="JBHUOP010000002">
    <property type="protein sequence ID" value="MFD2839776.1"/>
    <property type="molecule type" value="Genomic_DNA"/>
</dbReference>
<protein>
    <recommendedName>
        <fullName evidence="10">L-threonylcarbamoyladenylate synthase</fullName>
        <ecNumber evidence="3">2.7.7.87</ecNumber>
    </recommendedName>
    <alternativeName>
        <fullName evidence="10">L-threonylcarbamoyladenylate synthase</fullName>
    </alternativeName>
</protein>
<dbReference type="EC" id="2.7.7.87" evidence="3"/>
<accession>A0ABW5XBU2</accession>
<keyword evidence="5 14" id="KW-0808">Transferase</keyword>
<keyword evidence="9" id="KW-0067">ATP-binding</keyword>
<evidence type="ECO:0000256" key="3">
    <source>
        <dbReference type="ARBA" id="ARBA00012584"/>
    </source>
</evidence>
<evidence type="ECO:0000313" key="15">
    <source>
        <dbReference type="Proteomes" id="UP001597391"/>
    </source>
</evidence>
<evidence type="ECO:0000256" key="4">
    <source>
        <dbReference type="ARBA" id="ARBA00022490"/>
    </source>
</evidence>
<evidence type="ECO:0000256" key="12">
    <source>
        <dbReference type="SAM" id="MobiDB-lite"/>
    </source>
</evidence>
<evidence type="ECO:0000256" key="7">
    <source>
        <dbReference type="ARBA" id="ARBA00022695"/>
    </source>
</evidence>
<dbReference type="InterPro" id="IPR006070">
    <property type="entry name" value="Sua5-like_dom"/>
</dbReference>
<keyword evidence="4" id="KW-0963">Cytoplasm</keyword>
<dbReference type="RefSeq" id="WP_377465330.1">
    <property type="nucleotide sequence ID" value="NZ_JBHUOP010000002.1"/>
</dbReference>
<feature type="compositionally biased region" description="Low complexity" evidence="12">
    <location>
        <begin position="261"/>
        <end position="277"/>
    </location>
</feature>
<comment type="similarity">
    <text evidence="2">Belongs to the SUA5 family.</text>
</comment>
<evidence type="ECO:0000313" key="14">
    <source>
        <dbReference type="EMBL" id="MFD2839776.1"/>
    </source>
</evidence>
<keyword evidence="6" id="KW-0819">tRNA processing</keyword>
<dbReference type="Proteomes" id="UP001597391">
    <property type="component" value="Unassembled WGS sequence"/>
</dbReference>
<keyword evidence="7 14" id="KW-0548">Nucleotidyltransferase</keyword>
<dbReference type="InterPro" id="IPR017945">
    <property type="entry name" value="DHBP_synth_RibB-like_a/b_dom"/>
</dbReference>
<dbReference type="PANTHER" id="PTHR17490">
    <property type="entry name" value="SUA5"/>
    <property type="match status" value="1"/>
</dbReference>
<dbReference type="NCBIfam" id="TIGR00057">
    <property type="entry name" value="L-threonylcarbamoyladenylate synthase"/>
    <property type="match status" value="1"/>
</dbReference>
<name>A0ABW5XBU2_9MICO</name>
<feature type="compositionally biased region" description="Acidic residues" evidence="12">
    <location>
        <begin position="218"/>
        <end position="228"/>
    </location>
</feature>
<evidence type="ECO:0000256" key="10">
    <source>
        <dbReference type="ARBA" id="ARBA00029774"/>
    </source>
</evidence>
<organism evidence="14 15">
    <name type="scientific">Populibacterium corticicola</name>
    <dbReference type="NCBI Taxonomy" id="1812826"/>
    <lineage>
        <taxon>Bacteria</taxon>
        <taxon>Bacillati</taxon>
        <taxon>Actinomycetota</taxon>
        <taxon>Actinomycetes</taxon>
        <taxon>Micrococcales</taxon>
        <taxon>Jonesiaceae</taxon>
        <taxon>Populibacterium</taxon>
    </lineage>
</organism>
<dbReference type="SUPFAM" id="SSF55821">
    <property type="entry name" value="YrdC/RibB"/>
    <property type="match status" value="1"/>
</dbReference>
<feature type="region of interest" description="Disordered" evidence="12">
    <location>
        <begin position="217"/>
        <end position="277"/>
    </location>
</feature>
<feature type="domain" description="YrdC-like" evidence="13">
    <location>
        <begin position="15"/>
        <end position="200"/>
    </location>
</feature>
<evidence type="ECO:0000256" key="1">
    <source>
        <dbReference type="ARBA" id="ARBA00004496"/>
    </source>
</evidence>
<evidence type="ECO:0000256" key="2">
    <source>
        <dbReference type="ARBA" id="ARBA00007663"/>
    </source>
</evidence>
<gene>
    <name evidence="14" type="ORF">ACFSYH_04235</name>
</gene>
<evidence type="ECO:0000256" key="9">
    <source>
        <dbReference type="ARBA" id="ARBA00022840"/>
    </source>
</evidence>
<evidence type="ECO:0000256" key="6">
    <source>
        <dbReference type="ARBA" id="ARBA00022694"/>
    </source>
</evidence>
<keyword evidence="15" id="KW-1185">Reference proteome</keyword>
<dbReference type="InterPro" id="IPR050156">
    <property type="entry name" value="TC-AMP_synthase_SUA5"/>
</dbReference>
<keyword evidence="8" id="KW-0547">Nucleotide-binding</keyword>
<evidence type="ECO:0000256" key="11">
    <source>
        <dbReference type="ARBA" id="ARBA00048366"/>
    </source>
</evidence>
<evidence type="ECO:0000256" key="5">
    <source>
        <dbReference type="ARBA" id="ARBA00022679"/>
    </source>
</evidence>
<dbReference type="Pfam" id="PF01300">
    <property type="entry name" value="Sua5_yciO_yrdC"/>
    <property type="match status" value="1"/>
</dbReference>
<dbReference type="PROSITE" id="PS51163">
    <property type="entry name" value="YRDC"/>
    <property type="match status" value="1"/>
</dbReference>
<dbReference type="Gene3D" id="3.90.870.10">
    <property type="entry name" value="DHBP synthase"/>
    <property type="match status" value="1"/>
</dbReference>
<sequence>MSNPIVPAHSESVWGAAIDEAVNALGRGGVIVLPTDTVYGIGADAFNPDAVGALLAAKGRGRQMPPPVLIGNLGALDGLATEIPDDARALAQKFWPGGLTIILRAQPSLAWDLGETHGTVALRMPDHETALALLSRTGPLAVSSANKHGHPAAFTAREAYVQLGDSVSIYLDGGAVPGGVASTIVDATGTQLRVVREGALTLGQLREVAPVLGIGEGLDIEGEGDSEAEGAGTQDVPEAAESSPRSAEGGSLPPDAHAEPDQSAAADDPAAGDSVSK</sequence>
<comment type="subcellular location">
    <subcellularLocation>
        <location evidence="1">Cytoplasm</location>
    </subcellularLocation>
</comment>
<comment type="caution">
    <text evidence="14">The sequence shown here is derived from an EMBL/GenBank/DDBJ whole genome shotgun (WGS) entry which is preliminary data.</text>
</comment>
<proteinExistence type="inferred from homology"/>
<evidence type="ECO:0000256" key="8">
    <source>
        <dbReference type="ARBA" id="ARBA00022741"/>
    </source>
</evidence>